<dbReference type="GO" id="GO:0005524">
    <property type="term" value="F:ATP binding"/>
    <property type="evidence" value="ECO:0007669"/>
    <property type="project" value="UniProtKB-UniRule"/>
</dbReference>
<evidence type="ECO:0000313" key="11">
    <source>
        <dbReference type="Proteomes" id="UP000036987"/>
    </source>
</evidence>
<dbReference type="InterPro" id="IPR044986">
    <property type="entry name" value="KIF15/KIN-12"/>
</dbReference>
<feature type="coiled-coil region" evidence="8">
    <location>
        <begin position="463"/>
        <end position="531"/>
    </location>
</feature>
<evidence type="ECO:0000256" key="3">
    <source>
        <dbReference type="ARBA" id="ARBA00022840"/>
    </source>
</evidence>
<dbReference type="EMBL" id="LFYR01001330">
    <property type="protein sequence ID" value="KMZ62732.1"/>
    <property type="molecule type" value="Genomic_DNA"/>
</dbReference>
<comment type="caution">
    <text evidence="10">The sequence shown here is derived from an EMBL/GenBank/DDBJ whole genome shotgun (WGS) entry which is preliminary data.</text>
</comment>
<dbReference type="FunFam" id="3.40.850.10:FF:000033">
    <property type="entry name" value="Kinesin-like protein KIN-12E"/>
    <property type="match status" value="1"/>
</dbReference>
<reference evidence="11" key="1">
    <citation type="journal article" date="2016" name="Nature">
        <title>The genome of the seagrass Zostera marina reveals angiosperm adaptation to the sea.</title>
        <authorList>
            <person name="Olsen J.L."/>
            <person name="Rouze P."/>
            <person name="Verhelst B."/>
            <person name="Lin Y.-C."/>
            <person name="Bayer T."/>
            <person name="Collen J."/>
            <person name="Dattolo E."/>
            <person name="De Paoli E."/>
            <person name="Dittami S."/>
            <person name="Maumus F."/>
            <person name="Michel G."/>
            <person name="Kersting A."/>
            <person name="Lauritano C."/>
            <person name="Lohaus R."/>
            <person name="Toepel M."/>
            <person name="Tonon T."/>
            <person name="Vanneste K."/>
            <person name="Amirebrahimi M."/>
            <person name="Brakel J."/>
            <person name="Bostroem C."/>
            <person name="Chovatia M."/>
            <person name="Grimwood J."/>
            <person name="Jenkins J.W."/>
            <person name="Jueterbock A."/>
            <person name="Mraz A."/>
            <person name="Stam W.T."/>
            <person name="Tice H."/>
            <person name="Bornberg-Bauer E."/>
            <person name="Green P.J."/>
            <person name="Pearson G.A."/>
            <person name="Procaccini G."/>
            <person name="Duarte C.M."/>
            <person name="Schmutz J."/>
            <person name="Reusch T.B.H."/>
            <person name="Van de Peer Y."/>
        </authorList>
    </citation>
    <scope>NUCLEOTIDE SEQUENCE [LARGE SCALE GENOMIC DNA]</scope>
    <source>
        <strain evidence="11">cv. Finnish</strain>
    </source>
</reference>
<keyword evidence="3 7" id="KW-0067">ATP-binding</keyword>
<dbReference type="PROSITE" id="PS00411">
    <property type="entry name" value="KINESIN_MOTOR_1"/>
    <property type="match status" value="1"/>
</dbReference>
<keyword evidence="11" id="KW-1185">Reference proteome</keyword>
<feature type="binding site" evidence="7">
    <location>
        <begin position="118"/>
        <end position="125"/>
    </location>
    <ligand>
        <name>ATP</name>
        <dbReference type="ChEBI" id="CHEBI:30616"/>
    </ligand>
</feature>
<dbReference type="GO" id="GO:0007018">
    <property type="term" value="P:microtubule-based movement"/>
    <property type="evidence" value="ECO:0007669"/>
    <property type="project" value="InterPro"/>
</dbReference>
<evidence type="ECO:0000313" key="10">
    <source>
        <dbReference type="EMBL" id="KMZ62732.1"/>
    </source>
</evidence>
<dbReference type="OrthoDB" id="3176171at2759"/>
<dbReference type="GO" id="GO:0051225">
    <property type="term" value="P:spindle assembly"/>
    <property type="evidence" value="ECO:0000318"/>
    <property type="project" value="GO_Central"/>
</dbReference>
<dbReference type="GO" id="GO:0003777">
    <property type="term" value="F:microtubule motor activity"/>
    <property type="evidence" value="ECO:0007669"/>
    <property type="project" value="InterPro"/>
</dbReference>
<evidence type="ECO:0000256" key="2">
    <source>
        <dbReference type="ARBA" id="ARBA00022741"/>
    </source>
</evidence>
<dbReference type="InterPro" id="IPR036961">
    <property type="entry name" value="Kinesin_motor_dom_sf"/>
</dbReference>
<dbReference type="SMART" id="SM00129">
    <property type="entry name" value="KISc"/>
    <property type="match status" value="1"/>
</dbReference>
<organism evidence="10 11">
    <name type="scientific">Zostera marina</name>
    <name type="common">Eelgrass</name>
    <dbReference type="NCBI Taxonomy" id="29655"/>
    <lineage>
        <taxon>Eukaryota</taxon>
        <taxon>Viridiplantae</taxon>
        <taxon>Streptophyta</taxon>
        <taxon>Embryophyta</taxon>
        <taxon>Tracheophyta</taxon>
        <taxon>Spermatophyta</taxon>
        <taxon>Magnoliopsida</taxon>
        <taxon>Liliopsida</taxon>
        <taxon>Zosteraceae</taxon>
        <taxon>Zostera</taxon>
    </lineage>
</organism>
<evidence type="ECO:0000256" key="8">
    <source>
        <dbReference type="SAM" id="Coils"/>
    </source>
</evidence>
<sequence>MAGFGREDTTKGDDGVVVKASRCFELEDDPSFWKDNSIQVLIRIRPLNSNEISVQGQKRCVRQDSSQSITWTGHPESRFTFDHVVDEYVSQEELFNVAGVSLVDNCMAGYNSCMFAYGQTGSGKTHTMLGDIEGGTRRHSVNAGITPREKDSRREEKLRFTCKCSFLEIYNEHILDLLEPSSVNLQIREDLRKGVYVENIKEIEVSTARDVIHQLVQGSTNRKVASTNMNRASSRSHSVFTCVIESKWESQGVTHHRFAQLNLVDLAGSERQKTSGAEGERLKEATNINKSLSTLGLVIMNLVSNSNKKSLHIPYRDSKLTFLLQDSLGGNSKTIIIANISPSFSCTLETLSTLKFAQRAKFIRNNAIVNEDASGDVIAMRLEIQKLKKEVVRLQSLGGNQGLNEDSDNLNIGFLGSPISFAWDGGHGSSSPLTFDKRLSKGKESEIALFASLKRERNKDEIIKALTAGKQTAEKLANQKNEEIKGLKLRLRFREEHIKRLQACASESLSDIHLQQEIENLSKEIEIFRNQLDRNPEITRFAMENLQVREELRRMQLLVGEDQVERMNEMNEEITVLRDKLLEALDWKMMHEKDGSGIQDLSSSWDASFEENEFLRLQVIQYERKLTDCLETKDKLERYVDDLVSQLEEKKSTQIDNEDKMICDITHGLIPPSDVSTDQMELETMVEAISVASQREAESHETTMALAKEIEELRSRFSILNEEKNEVTKLYENALANIKSSDNPDNDQLSKKLEVTAHQGYQLYDLHEENDKLMSLYEQAMRERDEFKRLLYSDIQCKSYDMTGNMNSFGVLGETVTELQRLTDRIDCVDHNIQVKQQDIISLRSTSNETLCRRNVIENKLSALKCILQTFSSSKNIQFWVDREMKAKRHVNSCLRILQEKREDLAKLHTVKNEYDVAYSKFARSEAQVRDKLICTEQELRIAENKRKDYSNVLFSIDNLDTTDVTVQRSLQSGKASDLLKSEVEHAHLVAEMKLLQVNIAQVQKEMKNNKKLAKNLEVDIQNVERDMQSISTSLEEGELRLQRLINEKEIVTELRDAKSQIETLLIDYQQVVFESILNESAGDLFAEELKMHQEELLLLKSMQRSTYQKVKISMEENLSIKTQAMVCDE</sequence>
<protein>
    <recommendedName>
        <fullName evidence="9">Kinesin motor domain-containing protein</fullName>
    </recommendedName>
</protein>
<dbReference type="GO" id="GO:0005874">
    <property type="term" value="C:microtubule"/>
    <property type="evidence" value="ECO:0007669"/>
    <property type="project" value="UniProtKB-KW"/>
</dbReference>
<keyword evidence="2 7" id="KW-0547">Nucleotide-binding</keyword>
<dbReference type="InterPro" id="IPR001752">
    <property type="entry name" value="Kinesin_motor_dom"/>
</dbReference>
<feature type="coiled-coil region" evidence="8">
    <location>
        <begin position="370"/>
        <end position="397"/>
    </location>
</feature>
<proteinExistence type="inferred from homology"/>
<dbReference type="STRING" id="29655.A0A0K9P3D5"/>
<dbReference type="PANTHER" id="PTHR37739:SF14">
    <property type="entry name" value="KINESIN-LIKE PROTEIN KIN-12E"/>
    <property type="match status" value="1"/>
</dbReference>
<dbReference type="PROSITE" id="PS50067">
    <property type="entry name" value="KINESIN_MOTOR_2"/>
    <property type="match status" value="1"/>
</dbReference>
<name>A0A0K9P3D5_ZOSMR</name>
<dbReference type="InterPro" id="IPR019821">
    <property type="entry name" value="Kinesin_motor_CS"/>
</dbReference>
<evidence type="ECO:0000256" key="1">
    <source>
        <dbReference type="ARBA" id="ARBA00022701"/>
    </source>
</evidence>
<dbReference type="PRINTS" id="PR00380">
    <property type="entry name" value="KINESINHEAVY"/>
</dbReference>
<dbReference type="SUPFAM" id="SSF52540">
    <property type="entry name" value="P-loop containing nucleoside triphosphate hydrolases"/>
    <property type="match status" value="1"/>
</dbReference>
<feature type="coiled-coil region" evidence="8">
    <location>
        <begin position="703"/>
        <end position="730"/>
    </location>
</feature>
<evidence type="ECO:0000256" key="5">
    <source>
        <dbReference type="ARBA" id="ARBA00023175"/>
    </source>
</evidence>
<keyword evidence="5 7" id="KW-0505">Motor protein</keyword>
<dbReference type="PANTHER" id="PTHR37739">
    <property type="entry name" value="KINESIN-LIKE PROTEIN KIN-12D"/>
    <property type="match status" value="1"/>
</dbReference>
<dbReference type="GO" id="GO:0008017">
    <property type="term" value="F:microtubule binding"/>
    <property type="evidence" value="ECO:0007669"/>
    <property type="project" value="InterPro"/>
</dbReference>
<evidence type="ECO:0000256" key="7">
    <source>
        <dbReference type="PROSITE-ProRule" id="PRU00283"/>
    </source>
</evidence>
<dbReference type="Proteomes" id="UP000036987">
    <property type="component" value="Unassembled WGS sequence"/>
</dbReference>
<evidence type="ECO:0000256" key="4">
    <source>
        <dbReference type="ARBA" id="ARBA00023054"/>
    </source>
</evidence>
<comment type="similarity">
    <text evidence="6">Belongs to the TRAFAC class myosin-kinesin ATPase superfamily. Kinesin family. KIN-12 subfamily.</text>
</comment>
<evidence type="ECO:0000256" key="6">
    <source>
        <dbReference type="ARBA" id="ARBA00034488"/>
    </source>
</evidence>
<accession>A0A0K9P3D5</accession>
<feature type="coiled-coil region" evidence="8">
    <location>
        <begin position="986"/>
        <end position="1055"/>
    </location>
</feature>
<dbReference type="Pfam" id="PF00225">
    <property type="entry name" value="Kinesin"/>
    <property type="match status" value="1"/>
</dbReference>
<feature type="domain" description="Kinesin motor" evidence="9">
    <location>
        <begin position="37"/>
        <end position="363"/>
    </location>
</feature>
<dbReference type="AlphaFoldDB" id="A0A0K9P3D5"/>
<evidence type="ECO:0000259" key="9">
    <source>
        <dbReference type="PROSITE" id="PS50067"/>
    </source>
</evidence>
<keyword evidence="4 8" id="KW-0175">Coiled coil</keyword>
<dbReference type="OMA" id="KCIRQES"/>
<keyword evidence="1" id="KW-0493">Microtubule</keyword>
<dbReference type="Gene3D" id="3.40.850.10">
    <property type="entry name" value="Kinesin motor domain"/>
    <property type="match status" value="1"/>
</dbReference>
<gene>
    <name evidence="10" type="ORF">ZOSMA_44G01340</name>
</gene>
<dbReference type="InterPro" id="IPR027417">
    <property type="entry name" value="P-loop_NTPase"/>
</dbReference>
<dbReference type="GO" id="GO:0005819">
    <property type="term" value="C:spindle"/>
    <property type="evidence" value="ECO:0000318"/>
    <property type="project" value="GO_Central"/>
</dbReference>